<keyword evidence="2" id="KW-1185">Reference proteome</keyword>
<organism evidence="1 2">
    <name type="scientific">Vanilla planifolia</name>
    <name type="common">Vanilla</name>
    <dbReference type="NCBI Taxonomy" id="51239"/>
    <lineage>
        <taxon>Eukaryota</taxon>
        <taxon>Viridiplantae</taxon>
        <taxon>Streptophyta</taxon>
        <taxon>Embryophyta</taxon>
        <taxon>Tracheophyta</taxon>
        <taxon>Spermatophyta</taxon>
        <taxon>Magnoliopsida</taxon>
        <taxon>Liliopsida</taxon>
        <taxon>Asparagales</taxon>
        <taxon>Orchidaceae</taxon>
        <taxon>Vanilloideae</taxon>
        <taxon>Vanilleae</taxon>
        <taxon>Vanilla</taxon>
    </lineage>
</organism>
<dbReference type="OrthoDB" id="436852at2759"/>
<evidence type="ECO:0000313" key="1">
    <source>
        <dbReference type="EMBL" id="KAG0481456.1"/>
    </source>
</evidence>
<reference evidence="1 2" key="1">
    <citation type="journal article" date="2020" name="Nat. Food">
        <title>A phased Vanilla planifolia genome enables genetic improvement of flavour and production.</title>
        <authorList>
            <person name="Hasing T."/>
            <person name="Tang H."/>
            <person name="Brym M."/>
            <person name="Khazi F."/>
            <person name="Huang T."/>
            <person name="Chambers A.H."/>
        </authorList>
    </citation>
    <scope>NUCLEOTIDE SEQUENCE [LARGE SCALE GENOMIC DNA]</scope>
    <source>
        <tissue evidence="1">Leaf</tissue>
    </source>
</reference>
<accession>A0A835R2C3</accession>
<proteinExistence type="predicted"/>
<dbReference type="EMBL" id="JADCNL010000005">
    <property type="protein sequence ID" value="KAG0481456.1"/>
    <property type="molecule type" value="Genomic_DNA"/>
</dbReference>
<gene>
    <name evidence="1" type="ORF">HPP92_012314</name>
</gene>
<dbReference type="Proteomes" id="UP000636800">
    <property type="component" value="Chromosome 5"/>
</dbReference>
<protein>
    <submittedName>
        <fullName evidence="1">Uncharacterized protein</fullName>
    </submittedName>
</protein>
<evidence type="ECO:0000313" key="2">
    <source>
        <dbReference type="Proteomes" id="UP000636800"/>
    </source>
</evidence>
<comment type="caution">
    <text evidence="1">The sequence shown here is derived from an EMBL/GenBank/DDBJ whole genome shotgun (WGS) entry which is preliminary data.</text>
</comment>
<dbReference type="AlphaFoldDB" id="A0A835R2C3"/>
<name>A0A835R2C3_VANPL</name>
<sequence>MVGTLSNEDQASIKYTVGQTRPVTVSRLTVGDTVEDRILAFAEKEEGDGFSAFGEDDSRKKADPCLTVEDMKYLFMV</sequence>